<sequence length="71" mass="8084">MRDVRASQAQAGFKFYMTLKQHPVSTRGSTAVPSLLLQTLRWRYGLRGLKSLYGAEVGERQRLRSAPCKRC</sequence>
<accession>A0A9Q1EKY8</accession>
<keyword evidence="2" id="KW-1185">Reference proteome</keyword>
<dbReference type="EMBL" id="JAINUF010000016">
    <property type="protein sequence ID" value="KAJ8340668.1"/>
    <property type="molecule type" value="Genomic_DNA"/>
</dbReference>
<dbReference type="Proteomes" id="UP001152622">
    <property type="component" value="Chromosome 16"/>
</dbReference>
<proteinExistence type="predicted"/>
<evidence type="ECO:0000313" key="1">
    <source>
        <dbReference type="EMBL" id="KAJ8340668.1"/>
    </source>
</evidence>
<protein>
    <submittedName>
        <fullName evidence="1">Uncharacterized protein</fullName>
    </submittedName>
</protein>
<comment type="caution">
    <text evidence="1">The sequence shown here is derived from an EMBL/GenBank/DDBJ whole genome shotgun (WGS) entry which is preliminary data.</text>
</comment>
<organism evidence="1 2">
    <name type="scientific">Synaphobranchus kaupii</name>
    <name type="common">Kaup's arrowtooth eel</name>
    <dbReference type="NCBI Taxonomy" id="118154"/>
    <lineage>
        <taxon>Eukaryota</taxon>
        <taxon>Metazoa</taxon>
        <taxon>Chordata</taxon>
        <taxon>Craniata</taxon>
        <taxon>Vertebrata</taxon>
        <taxon>Euteleostomi</taxon>
        <taxon>Actinopterygii</taxon>
        <taxon>Neopterygii</taxon>
        <taxon>Teleostei</taxon>
        <taxon>Anguilliformes</taxon>
        <taxon>Synaphobranchidae</taxon>
        <taxon>Synaphobranchus</taxon>
    </lineage>
</organism>
<evidence type="ECO:0000313" key="2">
    <source>
        <dbReference type="Proteomes" id="UP001152622"/>
    </source>
</evidence>
<reference evidence="1" key="1">
    <citation type="journal article" date="2023" name="Science">
        <title>Genome structures resolve the early diversification of teleost fishes.</title>
        <authorList>
            <person name="Parey E."/>
            <person name="Louis A."/>
            <person name="Montfort J."/>
            <person name="Bouchez O."/>
            <person name="Roques C."/>
            <person name="Iampietro C."/>
            <person name="Lluch J."/>
            <person name="Castinel A."/>
            <person name="Donnadieu C."/>
            <person name="Desvignes T."/>
            <person name="Floi Bucao C."/>
            <person name="Jouanno E."/>
            <person name="Wen M."/>
            <person name="Mejri S."/>
            <person name="Dirks R."/>
            <person name="Jansen H."/>
            <person name="Henkel C."/>
            <person name="Chen W.J."/>
            <person name="Zahm M."/>
            <person name="Cabau C."/>
            <person name="Klopp C."/>
            <person name="Thompson A.W."/>
            <person name="Robinson-Rechavi M."/>
            <person name="Braasch I."/>
            <person name="Lecointre G."/>
            <person name="Bobe J."/>
            <person name="Postlethwait J.H."/>
            <person name="Berthelot C."/>
            <person name="Roest Crollius H."/>
            <person name="Guiguen Y."/>
        </authorList>
    </citation>
    <scope>NUCLEOTIDE SEQUENCE</scope>
    <source>
        <strain evidence="1">WJC10195</strain>
    </source>
</reference>
<gene>
    <name evidence="1" type="ORF">SKAU_G00353010</name>
</gene>
<name>A0A9Q1EKY8_SYNKA</name>
<dbReference type="AlphaFoldDB" id="A0A9Q1EKY8"/>